<dbReference type="Pfam" id="PF00577">
    <property type="entry name" value="Usher"/>
    <property type="match status" value="2"/>
</dbReference>
<dbReference type="PANTHER" id="PTHR30451">
    <property type="entry name" value="OUTER MEMBRANE USHER PROTEIN"/>
    <property type="match status" value="1"/>
</dbReference>
<dbReference type="SUPFAM" id="SSF141729">
    <property type="entry name" value="FimD N-terminal domain-like"/>
    <property type="match status" value="1"/>
</dbReference>
<name>A0A9Q4GRY1_MORMO</name>
<evidence type="ECO:0000256" key="8">
    <source>
        <dbReference type="ARBA" id="ARBA00023136"/>
    </source>
</evidence>
<evidence type="ECO:0000256" key="2">
    <source>
        <dbReference type="ARBA" id="ARBA00008064"/>
    </source>
</evidence>
<comment type="caution">
    <text evidence="14">The sequence shown here is derived from an EMBL/GenBank/DDBJ whole genome shotgun (WGS) entry which is preliminary data.</text>
</comment>
<comment type="subcellular location">
    <subcellularLocation>
        <location evidence="1 10">Cell outer membrane</location>
        <topology evidence="1 10">Multi-pass membrane protein</topology>
    </subcellularLocation>
</comment>
<dbReference type="GO" id="GO:0015473">
    <property type="term" value="F:fimbrial usher porin activity"/>
    <property type="evidence" value="ECO:0007669"/>
    <property type="project" value="InterPro"/>
</dbReference>
<dbReference type="InterPro" id="IPR025885">
    <property type="entry name" value="PapC_N"/>
</dbReference>
<keyword evidence="9 10" id="KW-0998">Cell outer membrane</keyword>
<evidence type="ECO:0000256" key="10">
    <source>
        <dbReference type="RuleBase" id="RU003884"/>
    </source>
</evidence>
<evidence type="ECO:0000259" key="12">
    <source>
        <dbReference type="Pfam" id="PF13953"/>
    </source>
</evidence>
<evidence type="ECO:0000256" key="1">
    <source>
        <dbReference type="ARBA" id="ARBA00004571"/>
    </source>
</evidence>
<dbReference type="Pfam" id="PF13954">
    <property type="entry name" value="PapC_N"/>
    <property type="match status" value="1"/>
</dbReference>
<protein>
    <submittedName>
        <fullName evidence="14">Fimbrial biogenesis outer membrane usher protein</fullName>
    </submittedName>
</protein>
<comment type="similarity">
    <text evidence="2 10">Belongs to the fimbrial export usher family.</text>
</comment>
<feature type="domain" description="PapC-like C-terminal" evidence="12">
    <location>
        <begin position="722"/>
        <end position="787"/>
    </location>
</feature>
<dbReference type="GO" id="GO:0009279">
    <property type="term" value="C:cell outer membrane"/>
    <property type="evidence" value="ECO:0007669"/>
    <property type="project" value="UniProtKB-SubCell"/>
</dbReference>
<dbReference type="PROSITE" id="PS01151">
    <property type="entry name" value="FIMBRIAL_USHER"/>
    <property type="match status" value="1"/>
</dbReference>
<accession>A0A9Q4GRY1</accession>
<keyword evidence="8 10" id="KW-0472">Membrane</keyword>
<dbReference type="PANTHER" id="PTHR30451:SF21">
    <property type="entry name" value="FIMBRIAL USHER DOMAIN-CONTAINING PROTEIN YDET-RELATED"/>
    <property type="match status" value="1"/>
</dbReference>
<evidence type="ECO:0000256" key="5">
    <source>
        <dbReference type="ARBA" id="ARBA00022558"/>
    </source>
</evidence>
<keyword evidence="3 10" id="KW-0813">Transport</keyword>
<evidence type="ECO:0000256" key="3">
    <source>
        <dbReference type="ARBA" id="ARBA00022448"/>
    </source>
</evidence>
<evidence type="ECO:0000256" key="7">
    <source>
        <dbReference type="ARBA" id="ARBA00022729"/>
    </source>
</evidence>
<evidence type="ECO:0000259" key="13">
    <source>
        <dbReference type="Pfam" id="PF13954"/>
    </source>
</evidence>
<dbReference type="InterPro" id="IPR037224">
    <property type="entry name" value="PapC_N_sf"/>
</dbReference>
<evidence type="ECO:0000313" key="14">
    <source>
        <dbReference type="EMBL" id="MCY0790406.1"/>
    </source>
</evidence>
<keyword evidence="6 10" id="KW-0812">Transmembrane</keyword>
<dbReference type="InterPro" id="IPR043142">
    <property type="entry name" value="PapC-like_C_sf"/>
</dbReference>
<dbReference type="RefSeq" id="WP_267785544.1">
    <property type="nucleotide sequence ID" value="NZ_JAPNMI010000006.1"/>
</dbReference>
<dbReference type="Proteomes" id="UP001076655">
    <property type="component" value="Unassembled WGS sequence"/>
</dbReference>
<dbReference type="Gene3D" id="2.60.40.2070">
    <property type="match status" value="1"/>
</dbReference>
<dbReference type="InterPro" id="IPR018030">
    <property type="entry name" value="Fimbrial_membr_usher_CS"/>
</dbReference>
<dbReference type="EMBL" id="JAPNMI010000006">
    <property type="protein sequence ID" value="MCY0790406.1"/>
    <property type="molecule type" value="Genomic_DNA"/>
</dbReference>
<evidence type="ECO:0000256" key="9">
    <source>
        <dbReference type="ARBA" id="ARBA00023237"/>
    </source>
</evidence>
<dbReference type="InterPro" id="IPR025949">
    <property type="entry name" value="PapC-like_C"/>
</dbReference>
<dbReference type="InterPro" id="IPR042186">
    <property type="entry name" value="FimD_plug_dom"/>
</dbReference>
<dbReference type="GO" id="GO:0009297">
    <property type="term" value="P:pilus assembly"/>
    <property type="evidence" value="ECO:0007669"/>
    <property type="project" value="InterPro"/>
</dbReference>
<keyword evidence="4" id="KW-1134">Transmembrane beta strand</keyword>
<feature type="chain" id="PRO_5040407921" evidence="11">
    <location>
        <begin position="25"/>
        <end position="800"/>
    </location>
</feature>
<dbReference type="InterPro" id="IPR000015">
    <property type="entry name" value="Fimb_usher"/>
</dbReference>
<dbReference type="Gene3D" id="2.60.40.3110">
    <property type="match status" value="1"/>
</dbReference>
<dbReference type="AlphaFoldDB" id="A0A9Q4GRY1"/>
<dbReference type="Gene3D" id="3.10.20.410">
    <property type="match status" value="1"/>
</dbReference>
<feature type="domain" description="PapC N-terminal" evidence="13">
    <location>
        <begin position="27"/>
        <end position="175"/>
    </location>
</feature>
<keyword evidence="5 10" id="KW-1029">Fimbrium biogenesis</keyword>
<evidence type="ECO:0000256" key="4">
    <source>
        <dbReference type="ARBA" id="ARBA00022452"/>
    </source>
</evidence>
<evidence type="ECO:0000256" key="6">
    <source>
        <dbReference type="ARBA" id="ARBA00022692"/>
    </source>
</evidence>
<evidence type="ECO:0000313" key="15">
    <source>
        <dbReference type="Proteomes" id="UP001076655"/>
    </source>
</evidence>
<feature type="signal peptide" evidence="11">
    <location>
        <begin position="1"/>
        <end position="24"/>
    </location>
</feature>
<proteinExistence type="inferred from homology"/>
<dbReference type="Gene3D" id="2.60.40.2610">
    <property type="entry name" value="Outer membrane usher protein FimD, plug domain"/>
    <property type="match status" value="1"/>
</dbReference>
<dbReference type="Pfam" id="PF13953">
    <property type="entry name" value="PapC_C"/>
    <property type="match status" value="1"/>
</dbReference>
<keyword evidence="7 11" id="KW-0732">Signal</keyword>
<evidence type="ECO:0000256" key="11">
    <source>
        <dbReference type="SAM" id="SignalP"/>
    </source>
</evidence>
<reference evidence="14" key="1">
    <citation type="submission" date="2022-08" db="EMBL/GenBank/DDBJ databases">
        <authorList>
            <person name="Dale J.L."/>
        </authorList>
    </citation>
    <scope>NUCLEOTIDE SEQUENCE</scope>
    <source>
        <strain evidence="14">2022EL-00758</strain>
    </source>
</reference>
<organism evidence="14 15">
    <name type="scientific">Morganella morganii</name>
    <name type="common">Proteus morganii</name>
    <dbReference type="NCBI Taxonomy" id="582"/>
    <lineage>
        <taxon>Bacteria</taxon>
        <taxon>Pseudomonadati</taxon>
        <taxon>Pseudomonadota</taxon>
        <taxon>Gammaproteobacteria</taxon>
        <taxon>Enterobacterales</taxon>
        <taxon>Morganellaceae</taxon>
        <taxon>Morganella</taxon>
    </lineage>
</organism>
<gene>
    <name evidence="14" type="ORF">N0392_12010</name>
</gene>
<sequence length="800" mass="88706">MQLRTPYFFLLVALPAFFSAKISAAPYFNPAALVLNGDEPLMDPAQFQYLRERQFQEEGRYFVTVRVNQRTVSGQWLEFRYHPQQKTLLPTLTRRQWLVWGLRPDASPAFAATDHTEQIKDIAALVSGVTLHFDAAQQALDITIPQRFFLTDEQRGADAALWEPGITAFMLNYDYRFSRSSSRFSHTTGHTLSLKSGFNAGFWRLRHHSRAEHRNGKMTWQSERVWMYRAIPRQRSELQLGELFSSDVLFDTRAFRGIRLASQRDMYPLNQQGYAPVIRGTAGQSAELTVRQQGVVIRRESLPAGDFVIDDLNSVYQGAALDITLEEADGTVRHFTQYGTSVPVMQREGQLQYTLDAGKLNRNGNSHNPLFAQGTAAYGINSFLTLYGGVSAAHHALSSGAGAGINMGAAGGVSADMLLRHASAKQTLRYRINYQAFFPPAGTLFNAGAGYEQHARQWQTRLAQPLPGDNGVISAGYHYNRTGHDGHRDRVLISRDTGYFSHTGRIHYGVNAQYRTGGHYRKADKRVSVSLSVPLDFAGQQARSHFYYHHQAGKSSFQSSANGLTGDEQRLGYSVTHRYQQQEAVHHKSAELRWRHDLGDIRGSINHSRDHNMLSGDIQGGLIIHEKGITLSRPLGETNGLADTGGTGGVRVASRTAARTDHAGFSVIPQLNHYYQNVIRIDPETLPDNADADNPVVQVIPSKGAVVPVRFAVSTGFRAIFALRTPGGVVPFAARIQVKKTDGSTVSGITGDDGEVYLSGLPAQGRLQVVWGEGMHRQCEADFTIPPEQQGLITLPLMCR</sequence>